<dbReference type="InterPro" id="IPR045584">
    <property type="entry name" value="Pilin-like"/>
</dbReference>
<dbReference type="RefSeq" id="WP_160654066.1">
    <property type="nucleotide sequence ID" value="NZ_RSEJ01000018.1"/>
</dbReference>
<proteinExistence type="predicted"/>
<dbReference type="NCBIfam" id="TIGR02532">
    <property type="entry name" value="IV_pilin_GFxxxE"/>
    <property type="match status" value="1"/>
</dbReference>
<accession>A0ABW9YKF2</accession>
<dbReference type="Gene3D" id="3.30.700.10">
    <property type="entry name" value="Glycoprotein, Type 4 Pilin"/>
    <property type="match status" value="1"/>
</dbReference>
<comment type="caution">
    <text evidence="2">The sequence shown here is derived from an EMBL/GenBank/DDBJ whole genome shotgun (WGS) entry which is preliminary data.</text>
</comment>
<sequence length="161" mass="17991">MQLQKGFTLIELIVVIVLLAIISVTAAPRFLNVQDDAREATYLSLKGSFHSAVELFHSKWLVDGEPDPDVTEGREGKWGYTIYNLHFNETGYPRIIDKLQGCEDILENLLPGSSLTRDDYEKPTASGNNTGGNKCTYKFIDAPYTLTYSEINGEVKLAKRS</sequence>
<dbReference type="SUPFAM" id="SSF54523">
    <property type="entry name" value="Pili subunits"/>
    <property type="match status" value="1"/>
</dbReference>
<keyword evidence="3" id="KW-1185">Reference proteome</keyword>
<gene>
    <name evidence="2" type="ORF">EIZ48_17110</name>
</gene>
<feature type="transmembrane region" description="Helical" evidence="1">
    <location>
        <begin position="12"/>
        <end position="31"/>
    </location>
</feature>
<organism evidence="2 3">
    <name type="scientific">Photobacterium alginatilyticum</name>
    <dbReference type="NCBI Taxonomy" id="1775171"/>
    <lineage>
        <taxon>Bacteria</taxon>
        <taxon>Pseudomonadati</taxon>
        <taxon>Pseudomonadota</taxon>
        <taxon>Gammaproteobacteria</taxon>
        <taxon>Vibrionales</taxon>
        <taxon>Vibrionaceae</taxon>
        <taxon>Photobacterium</taxon>
    </lineage>
</organism>
<dbReference type="Pfam" id="PF07963">
    <property type="entry name" value="N_methyl"/>
    <property type="match status" value="1"/>
</dbReference>
<protein>
    <submittedName>
        <fullName evidence="2">Type II secretion system protein</fullName>
    </submittedName>
</protein>
<dbReference type="PROSITE" id="PS00409">
    <property type="entry name" value="PROKAR_NTER_METHYL"/>
    <property type="match status" value="1"/>
</dbReference>
<dbReference type="EMBL" id="RSEJ01000018">
    <property type="protein sequence ID" value="NBI54268.1"/>
    <property type="molecule type" value="Genomic_DNA"/>
</dbReference>
<dbReference type="InterPro" id="IPR012902">
    <property type="entry name" value="N_methyl_site"/>
</dbReference>
<keyword evidence="1" id="KW-0812">Transmembrane</keyword>
<reference evidence="2 3" key="1">
    <citation type="journal article" date="2017" name="Int. J. Syst. Evol. Microbiol.">
        <title>Photobacterium alginatilyticum sp. nov., a marine bacterium isolated from bottom seawater.</title>
        <authorList>
            <person name="Wang X."/>
            <person name="Wang Y."/>
            <person name="Yang X."/>
            <person name="Sun H."/>
            <person name="Li B."/>
            <person name="Zhang X.H."/>
        </authorList>
    </citation>
    <scope>NUCLEOTIDE SEQUENCE [LARGE SCALE GENOMIC DNA]</scope>
    <source>
        <strain evidence="2 3">P03D4</strain>
    </source>
</reference>
<evidence type="ECO:0000313" key="2">
    <source>
        <dbReference type="EMBL" id="NBI54268.1"/>
    </source>
</evidence>
<evidence type="ECO:0000313" key="3">
    <source>
        <dbReference type="Proteomes" id="UP000738517"/>
    </source>
</evidence>
<dbReference type="Proteomes" id="UP000738517">
    <property type="component" value="Unassembled WGS sequence"/>
</dbReference>
<keyword evidence="1" id="KW-1133">Transmembrane helix</keyword>
<keyword evidence="1" id="KW-0472">Membrane</keyword>
<evidence type="ECO:0000256" key="1">
    <source>
        <dbReference type="SAM" id="Phobius"/>
    </source>
</evidence>
<name>A0ABW9YKF2_9GAMM</name>